<keyword evidence="8" id="KW-0594">Phospholipid biosynthesis</keyword>
<accession>A0A4R3KA54</accession>
<dbReference type="GO" id="GO:0046872">
    <property type="term" value="F:metal ion binding"/>
    <property type="evidence" value="ECO:0007669"/>
    <property type="project" value="UniProtKB-KW"/>
</dbReference>
<dbReference type="EMBL" id="SMAA01000005">
    <property type="protein sequence ID" value="TCS79966.1"/>
    <property type="molecule type" value="Genomic_DNA"/>
</dbReference>
<dbReference type="CDD" id="cd08175">
    <property type="entry name" value="G1PDH"/>
    <property type="match status" value="1"/>
</dbReference>
<gene>
    <name evidence="10" type="ORF">EDC37_10533</name>
</gene>
<protein>
    <submittedName>
        <fullName evidence="10">Glycerol-1-phosphate dehydrogenase [NAD(P)+]</fullName>
    </submittedName>
</protein>
<evidence type="ECO:0000256" key="6">
    <source>
        <dbReference type="ARBA" id="ARBA00023027"/>
    </source>
</evidence>
<evidence type="ECO:0000256" key="8">
    <source>
        <dbReference type="ARBA" id="ARBA00023209"/>
    </source>
</evidence>
<keyword evidence="3" id="KW-0479">Metal-binding</keyword>
<sequence>MRNWKDYIGRKIDCACGKVHECDMRHVHITHDAIAILPEYIKEKNYKKICIIADVNTEKAAGQKVYKILEDNGISYSKYIFTNHELVPDELAAGKIITHIPNGCDLLIGIGSGVINDLCRFTSHTIKADYFIIATAPSMDGYASDVAPLMVDSLKTTYENMGRPTAIIVDTAVLKDAPMHLITAGIGDIFGKYVCLTDWKLAHIVTGEYYCDRLVDIMYGAVADVAAAADNGIKERDEKSVGAVMEGLALAGIDMSYSGNSRPASGSEHHMSHYWEMIFLQHGHEGVHHGTKVGVGTIIALLLYRKTAEKLKAASSFAKPHFDKMAWEENIKRVYGPAAPGVIALEERAQKNTDENVAKRLAMVAKHKAEIIELAEKLPTVDKMIERMKKIDAPYRPDQIDVTMEMVRNGIIYAKELRNRYGVLQLMFDCGWQQEIADEVCKQIEKMK</sequence>
<evidence type="ECO:0000256" key="3">
    <source>
        <dbReference type="ARBA" id="ARBA00022723"/>
    </source>
</evidence>
<dbReference type="AlphaFoldDB" id="A0A4R3KA54"/>
<keyword evidence="6" id="KW-0520">NAD</keyword>
<keyword evidence="5" id="KW-0560">Oxidoreductase</keyword>
<keyword evidence="9" id="KW-1208">Phospholipid metabolism</keyword>
<dbReference type="Proteomes" id="UP000295188">
    <property type="component" value="Unassembled WGS sequence"/>
</dbReference>
<dbReference type="InterPro" id="IPR032837">
    <property type="entry name" value="G1PDH"/>
</dbReference>
<dbReference type="SUPFAM" id="SSF56796">
    <property type="entry name" value="Dehydroquinate synthase-like"/>
    <property type="match status" value="1"/>
</dbReference>
<dbReference type="RefSeq" id="WP_243642168.1">
    <property type="nucleotide sequence ID" value="NZ_SMAA01000005.1"/>
</dbReference>
<keyword evidence="1" id="KW-0963">Cytoplasm</keyword>
<evidence type="ECO:0000256" key="5">
    <source>
        <dbReference type="ARBA" id="ARBA00023002"/>
    </source>
</evidence>
<dbReference type="PANTHER" id="PTHR43616">
    <property type="entry name" value="GLYCEROL DEHYDROGENASE"/>
    <property type="match status" value="1"/>
</dbReference>
<dbReference type="Pfam" id="PF13685">
    <property type="entry name" value="Fe-ADH_2"/>
    <property type="match status" value="1"/>
</dbReference>
<dbReference type="Gene3D" id="1.20.1090.10">
    <property type="entry name" value="Dehydroquinate synthase-like - alpha domain"/>
    <property type="match status" value="1"/>
</dbReference>
<dbReference type="PANTHER" id="PTHR43616:SF5">
    <property type="entry name" value="GLYCEROL DEHYDROGENASE 1"/>
    <property type="match status" value="1"/>
</dbReference>
<evidence type="ECO:0000256" key="2">
    <source>
        <dbReference type="ARBA" id="ARBA00022516"/>
    </source>
</evidence>
<evidence type="ECO:0000256" key="7">
    <source>
        <dbReference type="ARBA" id="ARBA00023098"/>
    </source>
</evidence>
<evidence type="ECO:0000313" key="11">
    <source>
        <dbReference type="Proteomes" id="UP000295188"/>
    </source>
</evidence>
<dbReference type="Gene3D" id="3.40.50.1970">
    <property type="match status" value="1"/>
</dbReference>
<evidence type="ECO:0000256" key="9">
    <source>
        <dbReference type="ARBA" id="ARBA00023264"/>
    </source>
</evidence>
<comment type="caution">
    <text evidence="10">The sequence shown here is derived from an EMBL/GenBank/DDBJ whole genome shotgun (WGS) entry which is preliminary data.</text>
</comment>
<evidence type="ECO:0000256" key="1">
    <source>
        <dbReference type="ARBA" id="ARBA00022490"/>
    </source>
</evidence>
<keyword evidence="11" id="KW-1185">Reference proteome</keyword>
<dbReference type="GO" id="GO:0008654">
    <property type="term" value="P:phospholipid biosynthetic process"/>
    <property type="evidence" value="ECO:0007669"/>
    <property type="project" value="UniProtKB-KW"/>
</dbReference>
<reference evidence="10 11" key="1">
    <citation type="submission" date="2019-03" db="EMBL/GenBank/DDBJ databases">
        <title>Genomic Encyclopedia of Type Strains, Phase IV (KMG-IV): sequencing the most valuable type-strain genomes for metagenomic binning, comparative biology and taxonomic classification.</title>
        <authorList>
            <person name="Goeker M."/>
        </authorList>
    </citation>
    <scope>NUCLEOTIDE SEQUENCE [LARGE SCALE GENOMIC DNA]</scope>
    <source>
        <strain evidence="10 11">DSM 20467</strain>
    </source>
</reference>
<proteinExistence type="predicted"/>
<keyword evidence="7" id="KW-0443">Lipid metabolism</keyword>
<organism evidence="10 11">
    <name type="scientific">Pectinatus cerevisiiphilus</name>
    <dbReference type="NCBI Taxonomy" id="86956"/>
    <lineage>
        <taxon>Bacteria</taxon>
        <taxon>Bacillati</taxon>
        <taxon>Bacillota</taxon>
        <taxon>Negativicutes</taxon>
        <taxon>Selenomonadales</taxon>
        <taxon>Selenomonadaceae</taxon>
        <taxon>Pectinatus</taxon>
    </lineage>
</organism>
<dbReference type="GO" id="GO:0016614">
    <property type="term" value="F:oxidoreductase activity, acting on CH-OH group of donors"/>
    <property type="evidence" value="ECO:0007669"/>
    <property type="project" value="InterPro"/>
</dbReference>
<evidence type="ECO:0000313" key="10">
    <source>
        <dbReference type="EMBL" id="TCS79966.1"/>
    </source>
</evidence>
<dbReference type="InterPro" id="IPR016205">
    <property type="entry name" value="Glycerol_DH"/>
</dbReference>
<evidence type="ECO:0000256" key="4">
    <source>
        <dbReference type="ARBA" id="ARBA00022857"/>
    </source>
</evidence>
<keyword evidence="4" id="KW-0521">NADP</keyword>
<name>A0A4R3KA54_9FIRM</name>
<keyword evidence="2" id="KW-0444">Lipid biosynthesis</keyword>